<comment type="cofactor">
    <cofactor evidence="1">
        <name>FAD</name>
        <dbReference type="ChEBI" id="CHEBI:57692"/>
    </cofactor>
</comment>
<dbReference type="InterPro" id="IPR012132">
    <property type="entry name" value="GMC_OxRdtase"/>
</dbReference>
<dbReference type="SUPFAM" id="SSF51905">
    <property type="entry name" value="FAD/NAD(P)-binding domain"/>
    <property type="match status" value="1"/>
</dbReference>
<keyword evidence="4" id="KW-0274">FAD</keyword>
<comment type="similarity">
    <text evidence="2">Belongs to the GMC oxidoreductase family.</text>
</comment>
<protein>
    <recommendedName>
        <fullName evidence="5">Glucose-methanol-choline oxidoreductase N-terminal domain-containing protein</fullName>
    </recommendedName>
</protein>
<dbReference type="PANTHER" id="PTHR11552:SF147">
    <property type="entry name" value="CHOLINE DEHYDROGENASE, MITOCHONDRIAL"/>
    <property type="match status" value="1"/>
</dbReference>
<evidence type="ECO:0000259" key="5">
    <source>
        <dbReference type="PROSITE" id="PS00624"/>
    </source>
</evidence>
<evidence type="ECO:0000313" key="6">
    <source>
        <dbReference type="EMBL" id="KAK7444019.1"/>
    </source>
</evidence>
<sequence length="482" mass="51922">MVYNRGSKGDWDRYAEVTGDSGWSWDNIQRYIVKNERFTPPADRHNTSGQFDPSIHSFNGTNAVSLSGFNGYVLESAVLSASQQLGGPFSFVLDYNSGSALGFGWYQSTINGANRSSAAVSYLHPALTRPNLHVLLNARVSRVLPTGSGENSRDLNIKTVEFAQDIEDGPFIQLTATKEVILSSGSVGTPHILLNSGIGNSTTLSSLGKSVVFDLPSVGQNVSVHPLTHPVFVVNSSITTEDPIFQNSSFRAELLQQWSETGTGPLVKTRGTFNAQMRLDDDFIQKLGIDPSSSPTSPHFTLVTQNSFYPLSPPNGSYLSFLILVDSPTSRGSITLSSSNPFSPPVIDVACLETLFDLLAMRAAVKAVLEYTSTPAWEGYILGPFTDLANATSSDDPEELDKRLDDYIRATTEPTGHIVGTASMSRKGAPFGVVDPDLAVKGIKGLRVVDASVLPYVPSGHTQVPVYIVAERAADLIKAQWA</sequence>
<evidence type="ECO:0000256" key="4">
    <source>
        <dbReference type="ARBA" id="ARBA00022827"/>
    </source>
</evidence>
<dbReference type="SUPFAM" id="SSF54373">
    <property type="entry name" value="FAD-linked reductases, C-terminal domain"/>
    <property type="match status" value="1"/>
</dbReference>
<evidence type="ECO:0000256" key="3">
    <source>
        <dbReference type="ARBA" id="ARBA00022630"/>
    </source>
</evidence>
<dbReference type="InterPro" id="IPR007867">
    <property type="entry name" value="GMC_OxRtase_C"/>
</dbReference>
<dbReference type="Gene3D" id="3.50.50.60">
    <property type="entry name" value="FAD/NAD(P)-binding domain"/>
    <property type="match status" value="1"/>
</dbReference>
<dbReference type="InterPro" id="IPR036188">
    <property type="entry name" value="FAD/NAD-bd_sf"/>
</dbReference>
<feature type="domain" description="Glucose-methanol-choline oxidoreductase N-terminal" evidence="5">
    <location>
        <begin position="185"/>
        <end position="199"/>
    </location>
</feature>
<dbReference type="Proteomes" id="UP001498398">
    <property type="component" value="Unassembled WGS sequence"/>
</dbReference>
<dbReference type="Pfam" id="PF00732">
    <property type="entry name" value="GMC_oxred_N"/>
    <property type="match status" value="1"/>
</dbReference>
<comment type="caution">
    <text evidence="6">The sequence shown here is derived from an EMBL/GenBank/DDBJ whole genome shotgun (WGS) entry which is preliminary data.</text>
</comment>
<dbReference type="Pfam" id="PF05199">
    <property type="entry name" value="GMC_oxred_C"/>
    <property type="match status" value="1"/>
</dbReference>
<dbReference type="PIRSF" id="PIRSF000137">
    <property type="entry name" value="Alcohol_oxidase"/>
    <property type="match status" value="1"/>
</dbReference>
<proteinExistence type="inferred from homology"/>
<evidence type="ECO:0000256" key="1">
    <source>
        <dbReference type="ARBA" id="ARBA00001974"/>
    </source>
</evidence>
<evidence type="ECO:0000256" key="2">
    <source>
        <dbReference type="ARBA" id="ARBA00010790"/>
    </source>
</evidence>
<dbReference type="InterPro" id="IPR000172">
    <property type="entry name" value="GMC_OxRdtase_N"/>
</dbReference>
<dbReference type="PROSITE" id="PS00624">
    <property type="entry name" value="GMC_OXRED_2"/>
    <property type="match status" value="1"/>
</dbReference>
<name>A0ABR1IXL8_9AGAR</name>
<reference evidence="6 7" key="1">
    <citation type="submission" date="2024-01" db="EMBL/GenBank/DDBJ databases">
        <title>A draft genome for the cacao thread blight pathogen Marasmiellus scandens.</title>
        <authorList>
            <person name="Baruah I.K."/>
            <person name="Leung J."/>
            <person name="Bukari Y."/>
            <person name="Amoako-Attah I."/>
            <person name="Meinhardt L.W."/>
            <person name="Bailey B.A."/>
            <person name="Cohen S.P."/>
        </authorList>
    </citation>
    <scope>NUCLEOTIDE SEQUENCE [LARGE SCALE GENOMIC DNA]</scope>
    <source>
        <strain evidence="6 7">GH-19</strain>
    </source>
</reference>
<keyword evidence="7" id="KW-1185">Reference proteome</keyword>
<gene>
    <name evidence="6" type="ORF">VKT23_015415</name>
</gene>
<organism evidence="6 7">
    <name type="scientific">Marasmiellus scandens</name>
    <dbReference type="NCBI Taxonomy" id="2682957"/>
    <lineage>
        <taxon>Eukaryota</taxon>
        <taxon>Fungi</taxon>
        <taxon>Dikarya</taxon>
        <taxon>Basidiomycota</taxon>
        <taxon>Agaricomycotina</taxon>
        <taxon>Agaricomycetes</taxon>
        <taxon>Agaricomycetidae</taxon>
        <taxon>Agaricales</taxon>
        <taxon>Marasmiineae</taxon>
        <taxon>Omphalotaceae</taxon>
        <taxon>Marasmiellus</taxon>
    </lineage>
</organism>
<evidence type="ECO:0000313" key="7">
    <source>
        <dbReference type="Proteomes" id="UP001498398"/>
    </source>
</evidence>
<keyword evidence="3" id="KW-0285">Flavoprotein</keyword>
<dbReference type="EMBL" id="JBANRG010000052">
    <property type="protein sequence ID" value="KAK7444019.1"/>
    <property type="molecule type" value="Genomic_DNA"/>
</dbReference>
<dbReference type="PANTHER" id="PTHR11552">
    <property type="entry name" value="GLUCOSE-METHANOL-CHOLINE GMC OXIDOREDUCTASE"/>
    <property type="match status" value="1"/>
</dbReference>
<accession>A0ABR1IXL8</accession>
<dbReference type="Gene3D" id="3.30.560.10">
    <property type="entry name" value="Glucose Oxidase, domain 3"/>
    <property type="match status" value="1"/>
</dbReference>